<name>A0A6N7S8H1_9FIRM</name>
<dbReference type="RefSeq" id="WP_154238857.1">
    <property type="nucleotide sequence ID" value="NZ_WKPI01000015.1"/>
</dbReference>
<dbReference type="EMBL" id="WKPJ01000013">
    <property type="protein sequence ID" value="MSA89606.1"/>
    <property type="molecule type" value="Genomic_DNA"/>
</dbReference>
<keyword evidence="1 2" id="KW-0808">Transferase</keyword>
<reference evidence="4 5" key="1">
    <citation type="journal article" date="2019" name="Nat. Med.">
        <title>A library of human gut bacterial isolates paired with longitudinal multiomics data enables mechanistic microbiome research.</title>
        <authorList>
            <person name="Poyet M."/>
            <person name="Groussin M."/>
            <person name="Gibbons S.M."/>
            <person name="Avila-Pacheco J."/>
            <person name="Jiang X."/>
            <person name="Kearney S.M."/>
            <person name="Perrotta A.R."/>
            <person name="Berdy B."/>
            <person name="Zhao S."/>
            <person name="Lieberman T.D."/>
            <person name="Swanson P.K."/>
            <person name="Smith M."/>
            <person name="Roesemann S."/>
            <person name="Alexander J.E."/>
            <person name="Rich S.A."/>
            <person name="Livny J."/>
            <person name="Vlamakis H."/>
            <person name="Clish C."/>
            <person name="Bullock K."/>
            <person name="Deik A."/>
            <person name="Scott J."/>
            <person name="Pierce K.A."/>
            <person name="Xavier R.J."/>
            <person name="Alm E.J."/>
        </authorList>
    </citation>
    <scope>NUCLEOTIDE SEQUENCE [LARGE SCALE GENOMIC DNA]</scope>
    <source>
        <strain evidence="2 4">BIOML-A4</strain>
        <strain evidence="3 5">BIOML-A5</strain>
    </source>
</reference>
<sequence>MKIVNICLAGSYNYGWGYQDNLISKYQHKNGNDVILIASRFTNDKNSEEYLEVPSEIKLDNGVKVIRLEHGLGKIGTKFLRHYKGLYKVLVSEKPDFIFIHGLQFIDILYVCKYLKKHPEVNCCVDGHADYTNSAQSKFSYFVHKTLWKYCAQQINKYAKIFYGVLPVRCEFMMEMYGIPENKVELLVMGADDEFLSVAQKNREKTRKDMKFSESDFVIITGGKIDAHKTETILLMKAVNELSVKYLKLLVFGAVAEELKEIFNSQLSDRVRYIGWLDQKEIYKYICASDCGFFPGRHSVIWEQMVAAGIPSIFRKLPKTDHVDIGGNCLFLDDGSEESIKEAIEYIIKKENYIKLKNNSSSLRKNNFLYSNIAKDSIENVIKKSS</sequence>
<dbReference type="Proteomes" id="UP000433575">
    <property type="component" value="Unassembled WGS sequence"/>
</dbReference>
<gene>
    <name evidence="3" type="ORF">GKD88_09535</name>
    <name evidence="2" type="ORF">GKE08_09735</name>
</gene>
<proteinExistence type="predicted"/>
<dbReference type="Proteomes" id="UP000480929">
    <property type="component" value="Unassembled WGS sequence"/>
</dbReference>
<dbReference type="OrthoDB" id="9804196at2"/>
<dbReference type="PANTHER" id="PTHR46401">
    <property type="entry name" value="GLYCOSYLTRANSFERASE WBBK-RELATED"/>
    <property type="match status" value="1"/>
</dbReference>
<dbReference type="PANTHER" id="PTHR46401:SF2">
    <property type="entry name" value="GLYCOSYLTRANSFERASE WBBK-RELATED"/>
    <property type="match status" value="1"/>
</dbReference>
<organism evidence="2 4">
    <name type="scientific">Holdemania massiliensis</name>
    <dbReference type="NCBI Taxonomy" id="1468449"/>
    <lineage>
        <taxon>Bacteria</taxon>
        <taxon>Bacillati</taxon>
        <taxon>Bacillota</taxon>
        <taxon>Erysipelotrichia</taxon>
        <taxon>Erysipelotrichales</taxon>
        <taxon>Erysipelotrichaceae</taxon>
        <taxon>Holdemania</taxon>
    </lineage>
</organism>
<dbReference type="CDD" id="cd03801">
    <property type="entry name" value="GT4_PimA-like"/>
    <property type="match status" value="1"/>
</dbReference>
<accession>A0A6N7S8H1</accession>
<dbReference type="Gene3D" id="3.40.50.2000">
    <property type="entry name" value="Glycogen Phosphorylase B"/>
    <property type="match status" value="2"/>
</dbReference>
<comment type="caution">
    <text evidence="2">The sequence shown here is derived from an EMBL/GenBank/DDBJ whole genome shotgun (WGS) entry which is preliminary data.</text>
</comment>
<dbReference type="SUPFAM" id="SSF53756">
    <property type="entry name" value="UDP-Glycosyltransferase/glycogen phosphorylase"/>
    <property type="match status" value="1"/>
</dbReference>
<evidence type="ECO:0000313" key="5">
    <source>
        <dbReference type="Proteomes" id="UP000480929"/>
    </source>
</evidence>
<dbReference type="EMBL" id="WKPI01000015">
    <property type="protein sequence ID" value="MSC33361.1"/>
    <property type="molecule type" value="Genomic_DNA"/>
</dbReference>
<evidence type="ECO:0000256" key="1">
    <source>
        <dbReference type="ARBA" id="ARBA00022679"/>
    </source>
</evidence>
<evidence type="ECO:0000313" key="2">
    <source>
        <dbReference type="EMBL" id="MSA89606.1"/>
    </source>
</evidence>
<protein>
    <submittedName>
        <fullName evidence="2">Glycosyltransferase</fullName>
    </submittedName>
</protein>
<keyword evidence="5" id="KW-1185">Reference proteome</keyword>
<dbReference type="GO" id="GO:0016757">
    <property type="term" value="F:glycosyltransferase activity"/>
    <property type="evidence" value="ECO:0007669"/>
    <property type="project" value="TreeGrafter"/>
</dbReference>
<dbReference type="GO" id="GO:0009103">
    <property type="term" value="P:lipopolysaccharide biosynthetic process"/>
    <property type="evidence" value="ECO:0007669"/>
    <property type="project" value="TreeGrafter"/>
</dbReference>
<dbReference type="AlphaFoldDB" id="A0A6N7S8H1"/>
<evidence type="ECO:0000313" key="4">
    <source>
        <dbReference type="Proteomes" id="UP000433575"/>
    </source>
</evidence>
<evidence type="ECO:0000313" key="3">
    <source>
        <dbReference type="EMBL" id="MSC33361.1"/>
    </source>
</evidence>